<evidence type="ECO:0000256" key="1">
    <source>
        <dbReference type="SAM" id="MobiDB-lite"/>
    </source>
</evidence>
<organism evidence="3 4">
    <name type="scientific">Hyphopichia burtonii NRRL Y-1933</name>
    <dbReference type="NCBI Taxonomy" id="984485"/>
    <lineage>
        <taxon>Eukaryota</taxon>
        <taxon>Fungi</taxon>
        <taxon>Dikarya</taxon>
        <taxon>Ascomycota</taxon>
        <taxon>Saccharomycotina</taxon>
        <taxon>Pichiomycetes</taxon>
        <taxon>Debaryomycetaceae</taxon>
        <taxon>Hyphopichia</taxon>
    </lineage>
</organism>
<accession>A0A1E4RMF9</accession>
<feature type="region of interest" description="Disordered" evidence="1">
    <location>
        <begin position="355"/>
        <end position="485"/>
    </location>
</feature>
<reference evidence="4" key="1">
    <citation type="submission" date="2016-05" db="EMBL/GenBank/DDBJ databases">
        <title>Comparative genomics of biotechnologically important yeasts.</title>
        <authorList>
            <consortium name="DOE Joint Genome Institute"/>
            <person name="Riley R."/>
            <person name="Haridas S."/>
            <person name="Wolfe K.H."/>
            <person name="Lopes M.R."/>
            <person name="Hittinger C.T."/>
            <person name="Goker M."/>
            <person name="Salamov A."/>
            <person name="Wisecaver J."/>
            <person name="Long T.M."/>
            <person name="Aerts A.L."/>
            <person name="Barry K."/>
            <person name="Choi C."/>
            <person name="Clum A."/>
            <person name="Coughlan A.Y."/>
            <person name="Deshpande S."/>
            <person name="Douglass A.P."/>
            <person name="Hanson S.J."/>
            <person name="Klenk H.-P."/>
            <person name="Labutti K."/>
            <person name="Lapidus A."/>
            <person name="Lindquist E."/>
            <person name="Lipzen A."/>
            <person name="Meier-Kolthoff J.P."/>
            <person name="Ohm R.A."/>
            <person name="Otillar R.P."/>
            <person name="Pangilinan J."/>
            <person name="Peng Y."/>
            <person name="Rokas A."/>
            <person name="Rosa C.A."/>
            <person name="Scheuner C."/>
            <person name="Sibirny A.A."/>
            <person name="Slot J.C."/>
            <person name="Stielow J.B."/>
            <person name="Sun H."/>
            <person name="Kurtzman C.P."/>
            <person name="Blackwell M."/>
            <person name="Grigoriev I.V."/>
            <person name="Jeffries T.W."/>
        </authorList>
    </citation>
    <scope>NUCLEOTIDE SEQUENCE [LARGE SCALE GENOMIC DNA]</scope>
    <source>
        <strain evidence="4">NRRL Y-1933</strain>
    </source>
</reference>
<feature type="compositionally biased region" description="Acidic residues" evidence="1">
    <location>
        <begin position="462"/>
        <end position="471"/>
    </location>
</feature>
<feature type="region of interest" description="Disordered" evidence="1">
    <location>
        <begin position="665"/>
        <end position="691"/>
    </location>
</feature>
<feature type="compositionally biased region" description="Low complexity" evidence="1">
    <location>
        <begin position="436"/>
        <end position="447"/>
    </location>
</feature>
<feature type="transmembrane region" description="Helical" evidence="2">
    <location>
        <begin position="38"/>
        <end position="58"/>
    </location>
</feature>
<dbReference type="OrthoDB" id="4035953at2759"/>
<protein>
    <submittedName>
        <fullName evidence="3">Uncharacterized protein</fullName>
    </submittedName>
</protein>
<dbReference type="AlphaFoldDB" id="A0A1E4RMF9"/>
<name>A0A1E4RMF9_9ASCO</name>
<feature type="region of interest" description="Disordered" evidence="1">
    <location>
        <begin position="1"/>
        <end position="31"/>
    </location>
</feature>
<feature type="region of interest" description="Disordered" evidence="1">
    <location>
        <begin position="178"/>
        <end position="241"/>
    </location>
</feature>
<dbReference type="Pfam" id="PF08693">
    <property type="entry name" value="SKG6"/>
    <property type="match status" value="2"/>
</dbReference>
<evidence type="ECO:0000313" key="3">
    <source>
        <dbReference type="EMBL" id="ODV68439.1"/>
    </source>
</evidence>
<feature type="compositionally biased region" description="Polar residues" evidence="1">
    <location>
        <begin position="162"/>
        <end position="173"/>
    </location>
</feature>
<feature type="compositionally biased region" description="Polar residues" evidence="1">
    <location>
        <begin position="665"/>
        <end position="689"/>
    </location>
</feature>
<dbReference type="GeneID" id="30996675"/>
<sequence length="787" mass="87021">MPSSQFLESRSKKSSDDCDDDDSSSQCQKPVSTDSLTVGLAVGIPVALIILVLGFFLFKNYRKDKKESLEHDPDFDENGEATALPDFPNLKYTMEDPFHNRNSVRFPNANKSSASLAPSTMTKEDLYIDNFVLPYQHQTGSKVSLDEYARHLGSGPAFGGTPRSSSFFGNRTRNSSFSNINNLDVAGRNGSPQKSNLKTEVLNANKDDDDDLNEKIKTKSPLKSIKNSKSGTKYTNIPNDSTASFNPEHFYNANDTLNDSSTDVSDNSASRNIEKFAINYENESESALNQTKELERKGSIHPEPTIIDNSNLENFHSPIKASIHQRQLLKMLNKSAGMPAPNIDMGVESPFEDKFEINRKPPTPGSAMKNSNSSSPNMPDPDIGQDSEIEGEGENEAFNFSSNNDDEKADKHTIDSKSMTNGQDDNVTTTETTPGSNNVSAPNNSSNRKSIGLNQFNLLSNDSDDDDEEEKNIDNKPLSPEQDEELKRMKSIYKVYFDRSNTVKTKNGGDEAGTFEHDTSNPLPDLQDPDASYDHLKINKNLKGDTNYDKRMTTTSSIYTETPIFSHEEQQYYYNQQQLANDPAFYNQYPLAAPNQVYAYPQQQQPPKPKNLPPLRSLPTASDIRQSTIQTYTDFQPRAKNIVTSPTGKQPFVPIENDGVWTSPVTSPVAGSQSSFQTFGNQQPTSPNSGYVPPLPNAQAGPGAPKVIPSASQLARSSVVMLNPVTEITKQRKFKPAGSLPSGAPIVSPNMYQYQQPQFNESVSATDNDLIPGSRKSDVRRMMNTNF</sequence>
<feature type="compositionally biased region" description="Low complexity" evidence="1">
    <location>
        <begin position="370"/>
        <end position="382"/>
    </location>
</feature>
<dbReference type="Proteomes" id="UP000095085">
    <property type="component" value="Unassembled WGS sequence"/>
</dbReference>
<feature type="compositionally biased region" description="Basic and acidic residues" evidence="1">
    <location>
        <begin position="405"/>
        <end position="415"/>
    </location>
</feature>
<keyword evidence="2" id="KW-0472">Membrane</keyword>
<keyword evidence="2" id="KW-0812">Transmembrane</keyword>
<feature type="region of interest" description="Disordered" evidence="1">
    <location>
        <begin position="502"/>
        <end position="524"/>
    </location>
</feature>
<dbReference type="EMBL" id="KV454539">
    <property type="protein sequence ID" value="ODV68439.1"/>
    <property type="molecule type" value="Genomic_DNA"/>
</dbReference>
<evidence type="ECO:0000313" key="4">
    <source>
        <dbReference type="Proteomes" id="UP000095085"/>
    </source>
</evidence>
<dbReference type="STRING" id="984485.A0A1E4RMF9"/>
<feature type="compositionally biased region" description="Polar residues" evidence="1">
    <location>
        <begin position="225"/>
        <end position="241"/>
    </location>
</feature>
<keyword evidence="2" id="KW-1133">Transmembrane helix</keyword>
<feature type="compositionally biased region" description="Polar residues" evidence="1">
    <location>
        <begin position="416"/>
        <end position="435"/>
    </location>
</feature>
<feature type="region of interest" description="Disordered" evidence="1">
    <location>
        <begin position="601"/>
        <end position="621"/>
    </location>
</feature>
<gene>
    <name evidence="3" type="ORF">HYPBUDRAFT_155556</name>
</gene>
<feature type="region of interest" description="Disordered" evidence="1">
    <location>
        <begin position="154"/>
        <end position="173"/>
    </location>
</feature>
<proteinExistence type="predicted"/>
<keyword evidence="4" id="KW-1185">Reference proteome</keyword>
<feature type="compositionally biased region" description="Acidic residues" evidence="1">
    <location>
        <begin position="383"/>
        <end position="395"/>
    </location>
</feature>
<dbReference type="InterPro" id="IPR014805">
    <property type="entry name" value="SKG6/TOS2-like"/>
</dbReference>
<evidence type="ECO:0000256" key="2">
    <source>
        <dbReference type="SAM" id="Phobius"/>
    </source>
</evidence>
<dbReference type="RefSeq" id="XP_020077506.1">
    <property type="nucleotide sequence ID" value="XM_020222126.1"/>
</dbReference>